<name>A0A7J6N2N8_PERCH</name>
<dbReference type="Proteomes" id="UP000591131">
    <property type="component" value="Unassembled WGS sequence"/>
</dbReference>
<organism evidence="8 9">
    <name type="scientific">Perkinsus chesapeaki</name>
    <name type="common">Clam parasite</name>
    <name type="synonym">Perkinsus andrewsi</name>
    <dbReference type="NCBI Taxonomy" id="330153"/>
    <lineage>
        <taxon>Eukaryota</taxon>
        <taxon>Sar</taxon>
        <taxon>Alveolata</taxon>
        <taxon>Perkinsozoa</taxon>
        <taxon>Perkinsea</taxon>
        <taxon>Perkinsida</taxon>
        <taxon>Perkinsidae</taxon>
        <taxon>Perkinsus</taxon>
    </lineage>
</organism>
<dbReference type="OrthoDB" id="422427at2759"/>
<feature type="compositionally biased region" description="Basic and acidic residues" evidence="6">
    <location>
        <begin position="495"/>
        <end position="504"/>
    </location>
</feature>
<protein>
    <recommendedName>
        <fullName evidence="7">26S proteasome regulatory subunit Rpn7 N-terminal domain-containing protein</fullName>
    </recommendedName>
</protein>
<evidence type="ECO:0000256" key="1">
    <source>
        <dbReference type="ARBA" id="ARBA00004123"/>
    </source>
</evidence>
<keyword evidence="3" id="KW-0963">Cytoplasm</keyword>
<proteinExistence type="predicted"/>
<dbReference type="GO" id="GO:0005737">
    <property type="term" value="C:cytoplasm"/>
    <property type="evidence" value="ECO:0007669"/>
    <property type="project" value="UniProtKB-SubCell"/>
</dbReference>
<accession>A0A7J6N2N8</accession>
<feature type="region of interest" description="Disordered" evidence="6">
    <location>
        <begin position="479"/>
        <end position="519"/>
    </location>
</feature>
<dbReference type="Pfam" id="PF10602">
    <property type="entry name" value="RPN7"/>
    <property type="match status" value="1"/>
</dbReference>
<evidence type="ECO:0000259" key="7">
    <source>
        <dbReference type="Pfam" id="PF10602"/>
    </source>
</evidence>
<comment type="caution">
    <text evidence="8">The sequence shown here is derived from an EMBL/GenBank/DDBJ whole genome shotgun (WGS) entry which is preliminary data.</text>
</comment>
<evidence type="ECO:0000256" key="2">
    <source>
        <dbReference type="ARBA" id="ARBA00004496"/>
    </source>
</evidence>
<evidence type="ECO:0000313" key="9">
    <source>
        <dbReference type="Proteomes" id="UP000591131"/>
    </source>
</evidence>
<keyword evidence="5" id="KW-0539">Nucleus</keyword>
<keyword evidence="9" id="KW-1185">Reference proteome</keyword>
<evidence type="ECO:0000313" key="8">
    <source>
        <dbReference type="EMBL" id="KAF4678133.1"/>
    </source>
</evidence>
<evidence type="ECO:0000256" key="6">
    <source>
        <dbReference type="SAM" id="MobiDB-lite"/>
    </source>
</evidence>
<dbReference type="EMBL" id="JAAPAO010000003">
    <property type="protein sequence ID" value="KAF4678133.1"/>
    <property type="molecule type" value="Genomic_DNA"/>
</dbReference>
<dbReference type="InterPro" id="IPR019585">
    <property type="entry name" value="Rpn7/CSN1"/>
</dbReference>
<feature type="domain" description="26S proteasome regulatory subunit Rpn7 N-terminal" evidence="7">
    <location>
        <begin position="96"/>
        <end position="250"/>
    </location>
</feature>
<dbReference type="GO" id="GO:0008180">
    <property type="term" value="C:COP9 signalosome"/>
    <property type="evidence" value="ECO:0007669"/>
    <property type="project" value="UniProtKB-KW"/>
</dbReference>
<evidence type="ECO:0000256" key="5">
    <source>
        <dbReference type="ARBA" id="ARBA00023242"/>
    </source>
</evidence>
<evidence type="ECO:0000256" key="4">
    <source>
        <dbReference type="ARBA" id="ARBA00022790"/>
    </source>
</evidence>
<gene>
    <name evidence="8" type="ORF">FOL47_005412</name>
</gene>
<dbReference type="Gene3D" id="1.25.40.570">
    <property type="match status" value="1"/>
</dbReference>
<dbReference type="AlphaFoldDB" id="A0A7J6N2N8"/>
<sequence length="519" mass="55618">MQSTAELSPPSESFWLGLEDRTVFSAQAAAARLWHVAEGIDKSGAGRVTDTVKARAYKCLIGLLREHSRDGHGYLRAVRHFNTLAPLVGETCVEADDAWAQQVINSNNQRMVQLEQDLRHGTVSQIKESCRMAIDGIVRHATQTHDFASALQWYTSSHGAGGHGLTYRDRCSTPMQYAEMYVNMCELAVLIGKASDVHLFAAKVSQILLDTTTVPNAASIKAAISCLQGLCSASNGAYSAAASTLTKVNMQDVPPAPSTDTVLNGTLGGLFSVATACTTAVLCRIASANSRVQLKEGIACDADAAVQASNASFGLLRILCEYPRLQSLVDSAVECRYGDCLALVDEFVKDLVYDPLALGKCARMKCLIDYCSAFRVVPLNRVAADLGYPEVEALEPDLEAAIQGKVTLPGGMEEKLFSSIHGRIDLQAGVLQAVEQNSLEKLQETLAASCGPSGMAANLEKAAMELKFRLAALEGAGCRKSQRTKTRSTSPSVEGRAEEVHTEQVDVSMDDDNSPIPTP</sequence>
<comment type="subcellular location">
    <subcellularLocation>
        <location evidence="2">Cytoplasm</location>
    </subcellularLocation>
    <subcellularLocation>
        <location evidence="1">Nucleus</location>
    </subcellularLocation>
</comment>
<reference evidence="8 9" key="1">
    <citation type="submission" date="2020-04" db="EMBL/GenBank/DDBJ databases">
        <title>Perkinsus chesapeaki whole genome sequence.</title>
        <authorList>
            <person name="Bogema D.R."/>
        </authorList>
    </citation>
    <scope>NUCLEOTIDE SEQUENCE [LARGE SCALE GENOMIC DNA]</scope>
    <source>
        <strain evidence="8">ATCC PRA-425</strain>
    </source>
</reference>
<dbReference type="PANTHER" id="PTHR14145:SF2">
    <property type="entry name" value="COP9 SIGNALOSOME COMPLEX SUBUNIT 1"/>
    <property type="match status" value="1"/>
</dbReference>
<evidence type="ECO:0000256" key="3">
    <source>
        <dbReference type="ARBA" id="ARBA00022490"/>
    </source>
</evidence>
<dbReference type="PANTHER" id="PTHR14145">
    <property type="entry name" value="26S PROTESOME SUBUNIT 6"/>
    <property type="match status" value="1"/>
</dbReference>
<keyword evidence="4" id="KW-0736">Signalosome</keyword>
<dbReference type="InterPro" id="IPR045135">
    <property type="entry name" value="Rpn7_N"/>
</dbReference>